<protein>
    <submittedName>
        <fullName evidence="2">Microcystin-dependent protein</fullName>
    </submittedName>
</protein>
<dbReference type="InterPro" id="IPR011083">
    <property type="entry name" value="Phage_tail_collar_dom"/>
</dbReference>
<dbReference type="Gene3D" id="3.90.1340.10">
    <property type="entry name" value="Phage tail collar domain"/>
    <property type="match status" value="1"/>
</dbReference>
<reference evidence="2 3" key="1">
    <citation type="submission" date="2017-04" db="EMBL/GenBank/DDBJ databases">
        <authorList>
            <person name="Afonso C.L."/>
            <person name="Miller P.J."/>
            <person name="Scott M.A."/>
            <person name="Spackman E."/>
            <person name="Goraichik I."/>
            <person name="Dimitrov K.M."/>
            <person name="Suarez D.L."/>
            <person name="Swayne D.E."/>
        </authorList>
    </citation>
    <scope>NUCLEOTIDE SEQUENCE [LARGE SCALE GENOMIC DNA]</scope>
    <source>
        <strain evidence="2 3">DSM 23236</strain>
    </source>
</reference>
<feature type="domain" description="Phage tail collar" evidence="1">
    <location>
        <begin position="7"/>
        <end position="62"/>
    </location>
</feature>
<dbReference type="AlphaFoldDB" id="A0A1W1Y0K6"/>
<dbReference type="EMBL" id="FWXD01000039">
    <property type="protein sequence ID" value="SMC29657.1"/>
    <property type="molecule type" value="Genomic_DNA"/>
</dbReference>
<proteinExistence type="predicted"/>
<dbReference type="OrthoDB" id="9810174at2"/>
<dbReference type="InterPro" id="IPR037053">
    <property type="entry name" value="Phage_tail_collar_dom_sf"/>
</dbReference>
<dbReference type="RefSeq" id="WP_084092915.1">
    <property type="nucleotide sequence ID" value="NZ_FWXD01000039.1"/>
</dbReference>
<dbReference type="STRING" id="1121001.SAMN02745857_03993"/>
<dbReference type="SUPFAM" id="SSF88874">
    <property type="entry name" value="Receptor-binding domain of short tail fibre protein gp12"/>
    <property type="match status" value="1"/>
</dbReference>
<keyword evidence="3" id="KW-1185">Reference proteome</keyword>
<dbReference type="Pfam" id="PF07484">
    <property type="entry name" value="Collar"/>
    <property type="match status" value="1"/>
</dbReference>
<organism evidence="2 3">
    <name type="scientific">Andreprevotia lacus DSM 23236</name>
    <dbReference type="NCBI Taxonomy" id="1121001"/>
    <lineage>
        <taxon>Bacteria</taxon>
        <taxon>Pseudomonadati</taxon>
        <taxon>Pseudomonadota</taxon>
        <taxon>Betaproteobacteria</taxon>
        <taxon>Neisseriales</taxon>
        <taxon>Chitinibacteraceae</taxon>
        <taxon>Andreprevotia</taxon>
    </lineage>
</organism>
<name>A0A1W1Y0K6_9NEIS</name>
<accession>A0A1W1Y0K6</accession>
<dbReference type="Proteomes" id="UP000192761">
    <property type="component" value="Unassembled WGS sequence"/>
</dbReference>
<evidence type="ECO:0000313" key="2">
    <source>
        <dbReference type="EMBL" id="SMC29657.1"/>
    </source>
</evidence>
<gene>
    <name evidence="2" type="ORF">SAMN02745857_03993</name>
</gene>
<sequence length="172" mass="18328">MSDQYVGEIRVFGFNFAPNQWASCDGQILPIQQNAPLFAILGVNYGGNGTTNFGLPDLQGRAGLDASVPTLVGEQSGAPSITLQVSEIPQHTHNAYVDNGRPQSEAASAQIPSRFATKDVYTYLIDTPAPPLVSLAPQTVSLIGGNGAHENRQPYQVLNYCIALQGIFPARS</sequence>
<evidence type="ECO:0000259" key="1">
    <source>
        <dbReference type="Pfam" id="PF07484"/>
    </source>
</evidence>
<evidence type="ECO:0000313" key="3">
    <source>
        <dbReference type="Proteomes" id="UP000192761"/>
    </source>
</evidence>